<dbReference type="EMBL" id="JBHFFA010000008">
    <property type="protein sequence ID" value="KAL2608215.1"/>
    <property type="molecule type" value="Genomic_DNA"/>
</dbReference>
<organism evidence="2 3">
    <name type="scientific">Riccia fluitans</name>
    <dbReference type="NCBI Taxonomy" id="41844"/>
    <lineage>
        <taxon>Eukaryota</taxon>
        <taxon>Viridiplantae</taxon>
        <taxon>Streptophyta</taxon>
        <taxon>Embryophyta</taxon>
        <taxon>Marchantiophyta</taxon>
        <taxon>Marchantiopsida</taxon>
        <taxon>Marchantiidae</taxon>
        <taxon>Marchantiales</taxon>
        <taxon>Ricciaceae</taxon>
        <taxon>Riccia</taxon>
    </lineage>
</organism>
<reference evidence="2 3" key="1">
    <citation type="submission" date="2024-09" db="EMBL/GenBank/DDBJ databases">
        <title>Chromosome-scale assembly of Riccia fluitans.</title>
        <authorList>
            <person name="Paukszto L."/>
            <person name="Sawicki J."/>
            <person name="Karawczyk K."/>
            <person name="Piernik-Szablinska J."/>
            <person name="Szczecinska M."/>
            <person name="Mazdziarz M."/>
        </authorList>
    </citation>
    <scope>NUCLEOTIDE SEQUENCE [LARGE SCALE GENOMIC DNA]</scope>
    <source>
        <strain evidence="2">Rf_01</strain>
        <tissue evidence="2">Aerial parts of the thallus</tissue>
    </source>
</reference>
<feature type="compositionally biased region" description="Basic residues" evidence="1">
    <location>
        <begin position="358"/>
        <end position="367"/>
    </location>
</feature>
<evidence type="ECO:0000313" key="2">
    <source>
        <dbReference type="EMBL" id="KAL2608215.1"/>
    </source>
</evidence>
<sequence length="908" mass="100719">MLLETALADFSSDEALLEGHGHHQEEQEQQEDRSQAGATIPFSWDILQGKPPQPNTTPQSEYSGEVYTQSSPSASPDVSVHRYSKQHHPGCSSSSQNPRVRYYSGELNPDSLQQKQYSGELLSTKTLQRQLSGELHHLQQSRVEENGGDGPSAQEDSTRSSSHRGRGRRETCGQEFYRERGSSSSRFRIHSTDPVGRLATAAEEENSQEGEEEDMCEGEYEVVCTIPLEREAHQSNSDLGTRDQQLPGAAPAARLLIIRESDLGDYSNSSSPRSGPFSPAGRRLEHQGRASTLSFQQQQNMRLKVYPGDVIRISRMSSFQSSTNSPHGSVDNEVEKFYDDESPVSTLEQLPSPSSDHPRHHHRHRHSSSSAHGSSSQAGVSPSSFRSGARGSAARPNSSASASPTTEHRVSVESAGISSSSHEETPEPYSSGGRALRCLPSFQSSSLHSSAPPASNSSSSSFMASCLVALEVALRSEVEEDPQRKEEETENDFVGANGDEILNQNGNEEDNEGFLSLEESEGGDRDEPLDLRDARISRGSPTEGPELRRRRPLSHRWAVSNSQFEPEYHTMDFFSESEDDSPSYYADRVTSEATSSPQGSEMYRDRHRHRQPSRHSNDLRSDLDDYSWGDERVQQEVEHGRMNSWADDDMSSSEFHNMSRQHEEVFWDDQQSEMNSERAEEVIRGAVEGLRFTYSPVSSAFVFTRPENSGSSPYEVNRQLQCSGTRTQGFSPPNTIDTEGSQRFSISLDYATSVCSEDSLPYSMTRSSYVTELGLSRAESWSRVQRGAPSANAAQQYPSGLVDHKAGGGEVYGVVEEEESSGELYQSPETDPVNMDHSTQLVPKRSPKKSRIPTCLGFRSILRTLKAFSPKRSRLGPQCPRCQLHQEQSPSTNWSPAYHTPQMAVESH</sequence>
<feature type="compositionally biased region" description="Low complexity" evidence="1">
    <location>
        <begin position="264"/>
        <end position="281"/>
    </location>
</feature>
<feature type="compositionally biased region" description="Polar residues" evidence="1">
    <location>
        <begin position="289"/>
        <end position="300"/>
    </location>
</feature>
<feature type="region of interest" description="Disordered" evidence="1">
    <location>
        <begin position="1"/>
        <end position="116"/>
    </location>
</feature>
<name>A0ABD1XHF9_9MARC</name>
<feature type="region of interest" description="Disordered" evidence="1">
    <location>
        <begin position="574"/>
        <end position="627"/>
    </location>
</feature>
<comment type="caution">
    <text evidence="2">The sequence shown here is derived from an EMBL/GenBank/DDBJ whole genome shotgun (WGS) entry which is preliminary data.</text>
</comment>
<feature type="compositionally biased region" description="Low complexity" evidence="1">
    <location>
        <begin position="368"/>
        <end position="404"/>
    </location>
</feature>
<dbReference type="AlphaFoldDB" id="A0ABD1XHF9"/>
<feature type="compositionally biased region" description="Basic and acidic residues" evidence="1">
    <location>
        <begin position="168"/>
        <end position="181"/>
    </location>
</feature>
<feature type="region of interest" description="Disordered" evidence="1">
    <location>
        <begin position="872"/>
        <end position="908"/>
    </location>
</feature>
<feature type="region of interest" description="Disordered" evidence="1">
    <location>
        <begin position="342"/>
        <end position="437"/>
    </location>
</feature>
<keyword evidence="3" id="KW-1185">Reference proteome</keyword>
<gene>
    <name evidence="2" type="ORF">R1flu_026788</name>
</gene>
<feature type="compositionally biased region" description="Acidic residues" evidence="1">
    <location>
        <begin position="202"/>
        <end position="218"/>
    </location>
</feature>
<feature type="compositionally biased region" description="Polar residues" evidence="1">
    <location>
        <begin position="885"/>
        <end position="895"/>
    </location>
</feature>
<evidence type="ECO:0000313" key="3">
    <source>
        <dbReference type="Proteomes" id="UP001605036"/>
    </source>
</evidence>
<feature type="compositionally biased region" description="Basic and acidic residues" evidence="1">
    <location>
        <begin position="478"/>
        <end position="487"/>
    </location>
</feature>
<evidence type="ECO:0000256" key="1">
    <source>
        <dbReference type="SAM" id="MobiDB-lite"/>
    </source>
</evidence>
<feature type="region of interest" description="Disordered" evidence="1">
    <location>
        <begin position="140"/>
        <end position="218"/>
    </location>
</feature>
<proteinExistence type="predicted"/>
<feature type="region of interest" description="Disordered" evidence="1">
    <location>
        <begin position="478"/>
        <end position="554"/>
    </location>
</feature>
<feature type="compositionally biased region" description="Basic and acidic residues" evidence="1">
    <location>
        <begin position="17"/>
        <end position="34"/>
    </location>
</feature>
<protein>
    <submittedName>
        <fullName evidence="2">Uncharacterized protein</fullName>
    </submittedName>
</protein>
<feature type="compositionally biased region" description="Basic and acidic residues" evidence="1">
    <location>
        <begin position="615"/>
        <end position="627"/>
    </location>
</feature>
<dbReference type="Proteomes" id="UP001605036">
    <property type="component" value="Unassembled WGS sequence"/>
</dbReference>
<accession>A0ABD1XHF9</accession>
<feature type="region of interest" description="Disordered" evidence="1">
    <location>
        <begin position="819"/>
        <end position="849"/>
    </location>
</feature>
<feature type="compositionally biased region" description="Basic and acidic residues" evidence="1">
    <location>
        <begin position="522"/>
        <end position="536"/>
    </location>
</feature>
<feature type="region of interest" description="Disordered" evidence="1">
    <location>
        <begin position="263"/>
        <end position="300"/>
    </location>
</feature>
<feature type="compositionally biased region" description="Polar residues" evidence="1">
    <location>
        <begin position="56"/>
        <end position="76"/>
    </location>
</feature>